<reference evidence="2 3" key="1">
    <citation type="submission" date="2020-08" db="EMBL/GenBank/DDBJ databases">
        <title>Genome public.</title>
        <authorList>
            <person name="Liu C."/>
            <person name="Sun Q."/>
        </authorList>
    </citation>
    <scope>NUCLEOTIDE SEQUENCE [LARGE SCALE GENOMIC DNA]</scope>
    <source>
        <strain evidence="2 3">NSJ-13</strain>
    </source>
</reference>
<evidence type="ECO:0000313" key="2">
    <source>
        <dbReference type="EMBL" id="MBC5684441.1"/>
    </source>
</evidence>
<organism evidence="2 3">
    <name type="scientific">Ruminococcus hominis</name>
    <dbReference type="NCBI Taxonomy" id="2763065"/>
    <lineage>
        <taxon>Bacteria</taxon>
        <taxon>Bacillati</taxon>
        <taxon>Bacillota</taxon>
        <taxon>Clostridia</taxon>
        <taxon>Eubacteriales</taxon>
        <taxon>Oscillospiraceae</taxon>
        <taxon>Ruminococcus</taxon>
    </lineage>
</organism>
<evidence type="ECO:0000259" key="1">
    <source>
        <dbReference type="Pfam" id="PF03235"/>
    </source>
</evidence>
<protein>
    <submittedName>
        <fullName evidence="2">DUF262 domain-containing protein</fullName>
    </submittedName>
</protein>
<comment type="caution">
    <text evidence="2">The sequence shown here is derived from an EMBL/GenBank/DDBJ whole genome shotgun (WGS) entry which is preliminary data.</text>
</comment>
<gene>
    <name evidence="2" type="ORF">H8S40_13030</name>
</gene>
<dbReference type="Proteomes" id="UP000631576">
    <property type="component" value="Unassembled WGS sequence"/>
</dbReference>
<accession>A0ABR7GCF6</accession>
<proteinExistence type="predicted"/>
<dbReference type="RefSeq" id="WP_147577624.1">
    <property type="nucleotide sequence ID" value="NZ_JACOPE010000001.1"/>
</dbReference>
<evidence type="ECO:0000313" key="3">
    <source>
        <dbReference type="Proteomes" id="UP000631576"/>
    </source>
</evidence>
<dbReference type="Pfam" id="PF03235">
    <property type="entry name" value="GmrSD_N"/>
    <property type="match status" value="1"/>
</dbReference>
<name>A0ABR7GCF6_9FIRM</name>
<sequence length="387" mass="44841">MNINKLLLEAANLNPTKNSRQEYIFTLCEYIEKNELTLPLYQRDVSWTLAKCVELLNYQLLSKSPISAISINIINNTEKEFAVPQVSFIERELLSETVRGQMSVVDGQQRLTTNYKAYCNHPDLKSVVLDLGKGEFVINAEAYRKNQVPVGVLLNKDDNKLIAYTEKNKALASPMVVNALLQIRNKIKTYQYTINFATDLTEDEQINWFEVLNNAGSRVSIIQMRFSKLKAHGIDVYTQYTHVYRNKVQEYGYDFFTPQKTNVSYSIAALNPAYEVLISGKHSNNFAPISSDTKENQLCNLEPDKLKECFEMTLEALERALKFIENNDLEKFNRSDYVNYLVGYFVFHREDISEKQRENLINWYNGVEFTNKSNTARRKIYTDLLKI</sequence>
<dbReference type="InterPro" id="IPR004919">
    <property type="entry name" value="GmrSD_N"/>
</dbReference>
<dbReference type="EMBL" id="JACOPE010000001">
    <property type="protein sequence ID" value="MBC5684441.1"/>
    <property type="molecule type" value="Genomic_DNA"/>
</dbReference>
<feature type="domain" description="GmrSD restriction endonucleases N-terminal" evidence="1">
    <location>
        <begin position="32"/>
        <end position="222"/>
    </location>
</feature>
<keyword evidence="3" id="KW-1185">Reference proteome</keyword>